<reference evidence="6 7" key="1">
    <citation type="submission" date="2023-11" db="EMBL/GenBank/DDBJ databases">
        <authorList>
            <person name="Hedman E."/>
            <person name="Englund M."/>
            <person name="Stromberg M."/>
            <person name="Nyberg Akerstrom W."/>
            <person name="Nylinder S."/>
            <person name="Jareborg N."/>
            <person name="Kallberg Y."/>
            <person name="Kronander E."/>
        </authorList>
    </citation>
    <scope>NUCLEOTIDE SEQUENCE [LARGE SCALE GENOMIC DNA]</scope>
</reference>
<dbReference type="SUPFAM" id="SSF81296">
    <property type="entry name" value="E set domains"/>
    <property type="match status" value="1"/>
</dbReference>
<dbReference type="InterPro" id="IPR014756">
    <property type="entry name" value="Ig_E-set"/>
</dbReference>
<evidence type="ECO:0000256" key="2">
    <source>
        <dbReference type="ARBA" id="ARBA00006370"/>
    </source>
</evidence>
<dbReference type="InterPro" id="IPR003172">
    <property type="entry name" value="ML_dom"/>
</dbReference>
<evidence type="ECO:0000313" key="7">
    <source>
        <dbReference type="Proteomes" id="UP001314205"/>
    </source>
</evidence>
<dbReference type="SMART" id="SM00737">
    <property type="entry name" value="ML"/>
    <property type="match status" value="1"/>
</dbReference>
<evidence type="ECO:0000259" key="5">
    <source>
        <dbReference type="SMART" id="SM00737"/>
    </source>
</evidence>
<dbReference type="Gene3D" id="2.60.40.770">
    <property type="match status" value="1"/>
</dbReference>
<feature type="domain" description="MD-2-related lipid-recognition" evidence="5">
    <location>
        <begin position="20"/>
        <end position="146"/>
    </location>
</feature>
<feature type="signal peptide" evidence="4">
    <location>
        <begin position="1"/>
        <end position="17"/>
    </location>
</feature>
<organism evidence="6 7">
    <name type="scientific">Parnassius mnemosyne</name>
    <name type="common">clouded apollo</name>
    <dbReference type="NCBI Taxonomy" id="213953"/>
    <lineage>
        <taxon>Eukaryota</taxon>
        <taxon>Metazoa</taxon>
        <taxon>Ecdysozoa</taxon>
        <taxon>Arthropoda</taxon>
        <taxon>Hexapoda</taxon>
        <taxon>Insecta</taxon>
        <taxon>Pterygota</taxon>
        <taxon>Neoptera</taxon>
        <taxon>Endopterygota</taxon>
        <taxon>Lepidoptera</taxon>
        <taxon>Glossata</taxon>
        <taxon>Ditrysia</taxon>
        <taxon>Papilionoidea</taxon>
        <taxon>Papilionidae</taxon>
        <taxon>Parnassiinae</taxon>
        <taxon>Parnassini</taxon>
        <taxon>Parnassius</taxon>
        <taxon>Driopa</taxon>
    </lineage>
</organism>
<dbReference type="Pfam" id="PF02221">
    <property type="entry name" value="E1_DerP2_DerF2"/>
    <property type="match status" value="1"/>
</dbReference>
<name>A0AAV1L7B8_9NEOP</name>
<comment type="caution">
    <text evidence="6">The sequence shown here is derived from an EMBL/GenBank/DDBJ whole genome shotgun (WGS) entry which is preliminary data.</text>
</comment>
<dbReference type="GO" id="GO:0005576">
    <property type="term" value="C:extracellular region"/>
    <property type="evidence" value="ECO:0007669"/>
    <property type="project" value="UniProtKB-SubCell"/>
</dbReference>
<sequence length="170" mass="18598">MMKFLVVLSVALAIAEGTNVARCINHAGDLPASTRIEGCNNPPCVLPQLRDAVVHMTFRAPRNMQSMRTLATAYLGSIPVPYDLGNNANTCNHLTNTRCPVNAGTNVQYTLRMFIESWFPVGTSATIEFRVVDQSNNPVVCVRVPIRISRSNKYIAGKSGFPPAIEATEY</sequence>
<keyword evidence="3" id="KW-0964">Secreted</keyword>
<proteinExistence type="inferred from homology"/>
<dbReference type="FunFam" id="2.60.40.770:FF:000001">
    <property type="entry name" value="NPC intracellular cholesterol transporter 2"/>
    <property type="match status" value="1"/>
</dbReference>
<accession>A0AAV1L7B8</accession>
<comment type="subcellular location">
    <subcellularLocation>
        <location evidence="1">Secreted</location>
    </subcellularLocation>
</comment>
<feature type="chain" id="PRO_5043976471" description="MD-2-related lipid-recognition domain-containing protein" evidence="4">
    <location>
        <begin position="18"/>
        <end position="170"/>
    </location>
</feature>
<evidence type="ECO:0000256" key="1">
    <source>
        <dbReference type="ARBA" id="ARBA00004613"/>
    </source>
</evidence>
<protein>
    <recommendedName>
        <fullName evidence="5">MD-2-related lipid-recognition domain-containing protein</fullName>
    </recommendedName>
</protein>
<dbReference type="EMBL" id="CAVLGL010000085">
    <property type="protein sequence ID" value="CAK1589937.1"/>
    <property type="molecule type" value="Genomic_DNA"/>
</dbReference>
<evidence type="ECO:0000313" key="6">
    <source>
        <dbReference type="EMBL" id="CAK1589937.1"/>
    </source>
</evidence>
<dbReference type="Proteomes" id="UP001314205">
    <property type="component" value="Unassembled WGS sequence"/>
</dbReference>
<keyword evidence="4" id="KW-0732">Signal</keyword>
<comment type="similarity">
    <text evidence="2">Belongs to the NPC2 family.</text>
</comment>
<evidence type="ECO:0000256" key="3">
    <source>
        <dbReference type="ARBA" id="ARBA00022525"/>
    </source>
</evidence>
<evidence type="ECO:0000256" key="4">
    <source>
        <dbReference type="SAM" id="SignalP"/>
    </source>
</evidence>
<dbReference type="AlphaFoldDB" id="A0AAV1L7B8"/>
<gene>
    <name evidence="6" type="ORF">PARMNEM_LOCUS10363</name>
</gene>
<keyword evidence="7" id="KW-1185">Reference proteome</keyword>